<gene>
    <name evidence="2" type="ORF">LMG31506_05446</name>
</gene>
<evidence type="ECO:0000256" key="1">
    <source>
        <dbReference type="SAM" id="SignalP"/>
    </source>
</evidence>
<keyword evidence="3" id="KW-1185">Reference proteome</keyword>
<evidence type="ECO:0000313" key="2">
    <source>
        <dbReference type="EMBL" id="CAG2155545.1"/>
    </source>
</evidence>
<feature type="chain" id="PRO_5037480005" description="Lipoprotein" evidence="1">
    <location>
        <begin position="23"/>
        <end position="461"/>
    </location>
</feature>
<name>A0A916N6H8_9BURK</name>
<dbReference type="EMBL" id="CAJPUY010000025">
    <property type="protein sequence ID" value="CAG2155545.1"/>
    <property type="molecule type" value="Genomic_DNA"/>
</dbReference>
<proteinExistence type="predicted"/>
<sequence>MRAIQRLAASAAATLLVTACTAAGPTLSDNTYGDNHYQAFVHGYVMLKCNLSCAFRWGEALEEMRSLYDSGKWNKLASKVMEIGYENNLGYFYLGRAAESLGYDYAAFRYFGLGRGAPSCGGDCGGFVFPKDLDIRKNEVARRMGQRSIKEAEARAAADKVKAEAEEKARAEAAQAQRVAALKATTAQAYQQGKLAIPAGFEQLVVDHFKAQGYETPPRQGPMVFPKDYRGDSIVDLVQRFDSLDKLADDEFTKTSTVAERASALTGKRYRFVFAAHLNQNFSAFTKTADAAQYDADAEVMRVVLWSRDRRILLGKGEARGQGYTTINLFEKSSSRDYVGQNAFGVKADVHSMVVQQYGLALTNFPPNPGGGAQQIFATALDLPPSAARALKSDLVFYVDAVLSPQNPAIGSVLKDAAGHDATIKDPTSIYIGGSYLVAAIKEVGVFRKSTGQVLAWRTYP</sequence>
<protein>
    <recommendedName>
        <fullName evidence="4">Lipoprotein</fullName>
    </recommendedName>
</protein>
<keyword evidence="1" id="KW-0732">Signal</keyword>
<feature type="signal peptide" evidence="1">
    <location>
        <begin position="1"/>
        <end position="22"/>
    </location>
</feature>
<organism evidence="2 3">
    <name type="scientific">Cupriavidus yeoncheonensis</name>
    <dbReference type="NCBI Taxonomy" id="1462994"/>
    <lineage>
        <taxon>Bacteria</taxon>
        <taxon>Pseudomonadati</taxon>
        <taxon>Pseudomonadota</taxon>
        <taxon>Betaproteobacteria</taxon>
        <taxon>Burkholderiales</taxon>
        <taxon>Burkholderiaceae</taxon>
        <taxon>Cupriavidus</taxon>
    </lineage>
</organism>
<accession>A0A916N6H8</accession>
<reference evidence="2" key="1">
    <citation type="submission" date="2021-03" db="EMBL/GenBank/DDBJ databases">
        <authorList>
            <person name="Peeters C."/>
        </authorList>
    </citation>
    <scope>NUCLEOTIDE SEQUENCE</scope>
    <source>
        <strain evidence="2">LMG 31506</strain>
    </source>
</reference>
<evidence type="ECO:0000313" key="3">
    <source>
        <dbReference type="Proteomes" id="UP000672934"/>
    </source>
</evidence>
<comment type="caution">
    <text evidence="2">The sequence shown here is derived from an EMBL/GenBank/DDBJ whole genome shotgun (WGS) entry which is preliminary data.</text>
</comment>
<dbReference type="Proteomes" id="UP000672934">
    <property type="component" value="Unassembled WGS sequence"/>
</dbReference>
<evidence type="ECO:0008006" key="4">
    <source>
        <dbReference type="Google" id="ProtNLM"/>
    </source>
</evidence>
<dbReference type="AlphaFoldDB" id="A0A916N6H8"/>
<dbReference type="PROSITE" id="PS51257">
    <property type="entry name" value="PROKAR_LIPOPROTEIN"/>
    <property type="match status" value="1"/>
</dbReference>